<dbReference type="PANTHER" id="PTHR43439">
    <property type="entry name" value="PHENYLACETATE-COENZYME A LIGASE"/>
    <property type="match status" value="1"/>
</dbReference>
<dbReference type="InterPro" id="IPR036291">
    <property type="entry name" value="NAD(P)-bd_dom_sf"/>
</dbReference>
<dbReference type="Gene3D" id="3.40.50.12780">
    <property type="entry name" value="N-terminal domain of ligase-like"/>
    <property type="match status" value="1"/>
</dbReference>
<dbReference type="PROSITE" id="PS00455">
    <property type="entry name" value="AMP_BINDING"/>
    <property type="match status" value="1"/>
</dbReference>
<keyword evidence="1" id="KW-0596">Phosphopantetheine</keyword>
<proteinExistence type="predicted"/>
<dbReference type="Pfam" id="PF07993">
    <property type="entry name" value="NAD_binding_4"/>
    <property type="match status" value="1"/>
</dbReference>
<dbReference type="Proteomes" id="UP001219525">
    <property type="component" value="Unassembled WGS sequence"/>
</dbReference>
<dbReference type="InterPro" id="IPR051414">
    <property type="entry name" value="Adenylate-forming_Reductase"/>
</dbReference>
<dbReference type="PANTHER" id="PTHR43439:SF2">
    <property type="entry name" value="ENZYME, PUTATIVE (JCVI)-RELATED"/>
    <property type="match status" value="1"/>
</dbReference>
<protein>
    <submittedName>
        <fullName evidence="4">Aminoadipate reductase</fullName>
    </submittedName>
</protein>
<accession>A0AAD6UV42</accession>
<comment type="caution">
    <text evidence="4">The sequence shown here is derived from an EMBL/GenBank/DDBJ whole genome shotgun (WGS) entry which is preliminary data.</text>
</comment>
<dbReference type="SUPFAM" id="SSF51735">
    <property type="entry name" value="NAD(P)-binding Rossmann-fold domains"/>
    <property type="match status" value="1"/>
</dbReference>
<reference evidence="4" key="1">
    <citation type="submission" date="2023-03" db="EMBL/GenBank/DDBJ databases">
        <title>Massive genome expansion in bonnet fungi (Mycena s.s.) driven by repeated elements and novel gene families across ecological guilds.</title>
        <authorList>
            <consortium name="Lawrence Berkeley National Laboratory"/>
            <person name="Harder C.B."/>
            <person name="Miyauchi S."/>
            <person name="Viragh M."/>
            <person name="Kuo A."/>
            <person name="Thoen E."/>
            <person name="Andreopoulos B."/>
            <person name="Lu D."/>
            <person name="Skrede I."/>
            <person name="Drula E."/>
            <person name="Henrissat B."/>
            <person name="Morin E."/>
            <person name="Kohler A."/>
            <person name="Barry K."/>
            <person name="LaButti K."/>
            <person name="Morin E."/>
            <person name="Salamov A."/>
            <person name="Lipzen A."/>
            <person name="Mereny Z."/>
            <person name="Hegedus B."/>
            <person name="Baldrian P."/>
            <person name="Stursova M."/>
            <person name="Weitz H."/>
            <person name="Taylor A."/>
            <person name="Grigoriev I.V."/>
            <person name="Nagy L.G."/>
            <person name="Martin F."/>
            <person name="Kauserud H."/>
        </authorList>
    </citation>
    <scope>NUCLEOTIDE SEQUENCE</scope>
    <source>
        <strain evidence="4">9144</strain>
    </source>
</reference>
<dbReference type="Pfam" id="PF00501">
    <property type="entry name" value="AMP-binding"/>
    <property type="match status" value="1"/>
</dbReference>
<organism evidence="4 5">
    <name type="scientific">Mycena pura</name>
    <dbReference type="NCBI Taxonomy" id="153505"/>
    <lineage>
        <taxon>Eukaryota</taxon>
        <taxon>Fungi</taxon>
        <taxon>Dikarya</taxon>
        <taxon>Basidiomycota</taxon>
        <taxon>Agaricomycotina</taxon>
        <taxon>Agaricomycetes</taxon>
        <taxon>Agaricomycetidae</taxon>
        <taxon>Agaricales</taxon>
        <taxon>Marasmiineae</taxon>
        <taxon>Mycenaceae</taxon>
        <taxon>Mycena</taxon>
    </lineage>
</organism>
<dbReference type="Pfam" id="PF23562">
    <property type="entry name" value="AMP-binding_C_3"/>
    <property type="match status" value="1"/>
</dbReference>
<name>A0AAD6UV42_9AGAR</name>
<keyword evidence="2" id="KW-0597">Phosphoprotein</keyword>
<evidence type="ECO:0000313" key="4">
    <source>
        <dbReference type="EMBL" id="KAJ7195361.1"/>
    </source>
</evidence>
<dbReference type="SMART" id="SM00822">
    <property type="entry name" value="PKS_KR"/>
    <property type="match status" value="1"/>
</dbReference>
<dbReference type="InterPro" id="IPR042099">
    <property type="entry name" value="ANL_N_sf"/>
</dbReference>
<dbReference type="InterPro" id="IPR000873">
    <property type="entry name" value="AMP-dep_synth/lig_dom"/>
</dbReference>
<evidence type="ECO:0000313" key="5">
    <source>
        <dbReference type="Proteomes" id="UP001219525"/>
    </source>
</evidence>
<dbReference type="Gene3D" id="3.40.50.720">
    <property type="entry name" value="NAD(P)-binding Rossmann-like Domain"/>
    <property type="match status" value="1"/>
</dbReference>
<gene>
    <name evidence="4" type="ORF">GGX14DRAFT_677174</name>
</gene>
<dbReference type="InterPro" id="IPR057326">
    <property type="entry name" value="KR_dom"/>
</dbReference>
<evidence type="ECO:0000256" key="1">
    <source>
        <dbReference type="ARBA" id="ARBA00022450"/>
    </source>
</evidence>
<dbReference type="InterPro" id="IPR020845">
    <property type="entry name" value="AMP-binding_CS"/>
</dbReference>
<dbReference type="AlphaFoldDB" id="A0AAD6UV42"/>
<feature type="domain" description="Ketoreductase" evidence="3">
    <location>
        <begin position="702"/>
        <end position="867"/>
    </location>
</feature>
<dbReference type="SUPFAM" id="SSF56801">
    <property type="entry name" value="Acetyl-CoA synthetase-like"/>
    <property type="match status" value="1"/>
</dbReference>
<sequence>MPFAFPPAFATLRLPEAVAFNAKHNPDAPFYVFAEPEPSPDVGIITHLEFARASQRAAHLLRPNRAGPAGEVVALIAASDGMLYHAVVVGLLTANLVPFSISPRNSPAAIVQLLRKTGCRRIVSTCVTLAGLLAGVQKEWSEGDTPPCPLIIEEIPSHGQVYPHLGKETPSGSHAFEPYPPPAAQPDLDSLAMYLHSSGSTGFPKAIPQTQRILLQWATFSTVTDFRDHLPHPIAAMAWPPFHMGAIYSQLLFPIYAGAAVAVYPPVARTPHDLPVLPTPDSVLANARKIGCRSLVGVPAFFIQWAKSPEAVETLRSLGFVGVSGGSIPPRVGDALYNAGVNVVQLYASTELGAISRLARRAGDDEWDYAELSDLHKLRWVPQGDGTYELHVLRWDNHSVCVENLPDVPGYATSDLFVPHPEKAHLWKHVGRIDDVIVHSIGEKTVPAPMENIVMSSAFVSGTVMFGRDRAQAGILIEPIPPLQIDTADPGQVTVLRNMFWSLVEEANAIAPAFSRIYKEMILFTSKDKPLPRAGKGSVMRKAALSLYASEIDAVYDAVSEKGAAVDSVKHPAVWDVASINGWLLELARDLTGGADIAPDIDLFKQGFDSLNASFLRVRIAAALRSAKDPAVQKAVSSVEQNLIYSHPTIPMLSSFIEGAIAGKAGDPATDQIAAINAMIVKYSSGLAGHARMTESASAGDQIVLLTGSSGSLGSQILALLLAEESVAHIYAFNRPSSRGLSSPERHRSAFQDRGLDTTLLSSPKLSFVEGYTNLADLGLAADLYAEIRRSVTVIIHNAWMLDFNLTLDSFEAHIHGTRNLVDLALGASRTPRFVFTSSVSAVLSWDRARGACPEALTDLRGDVRGSTGYGQSKFVAEQIISRSGLHVSILRIGQVCGAPPRGAWASSDWFPILVKTSLALGSLPAADGSVSWIDFDTVSRSVLDAAFSHVADGLDPLMLNVVHPRPIPWNKVISGLQSALQQSGRGAVQVMGFPQWFALLEHEATQNQNVSQVTNKLPGIKLLQFFHQMADAAAASGGANTEFGMFDFSTDKIRDVSPAVRDARAIGEGHFNAWIGYWIEAGYI</sequence>
<keyword evidence="5" id="KW-1185">Reference proteome</keyword>
<evidence type="ECO:0000256" key="2">
    <source>
        <dbReference type="ARBA" id="ARBA00022553"/>
    </source>
</evidence>
<dbReference type="EMBL" id="JARJCW010000091">
    <property type="protein sequence ID" value="KAJ7195361.1"/>
    <property type="molecule type" value="Genomic_DNA"/>
</dbReference>
<evidence type="ECO:0000259" key="3">
    <source>
        <dbReference type="SMART" id="SM00822"/>
    </source>
</evidence>
<dbReference type="InterPro" id="IPR013120">
    <property type="entry name" value="FAR_NAD-bd"/>
</dbReference>